<feature type="compositionally biased region" description="Basic and acidic residues" evidence="1">
    <location>
        <begin position="79"/>
        <end position="90"/>
    </location>
</feature>
<sequence length="100" mass="11396">MVEKRQLLIGSTDELCPRVKKKVEEARELSRHCAIVYAEESKFQVVDLGEGFCCGEIEGKIKGMRRRLLARRGEEMGAKIAEEKSWRGPQEEEISGTLEE</sequence>
<feature type="region of interest" description="Disordered" evidence="1">
    <location>
        <begin position="79"/>
        <end position="100"/>
    </location>
</feature>
<keyword evidence="3" id="KW-1185">Reference proteome</keyword>
<proteinExistence type="predicted"/>
<feature type="compositionally biased region" description="Acidic residues" evidence="1">
    <location>
        <begin position="91"/>
        <end position="100"/>
    </location>
</feature>
<evidence type="ECO:0000256" key="1">
    <source>
        <dbReference type="SAM" id="MobiDB-lite"/>
    </source>
</evidence>
<dbReference type="Proteomes" id="UP000233551">
    <property type="component" value="Unassembled WGS sequence"/>
</dbReference>
<reference evidence="2 3" key="1">
    <citation type="submission" date="2017-11" db="EMBL/GenBank/DDBJ databases">
        <title>De-novo sequencing of pomegranate (Punica granatum L.) genome.</title>
        <authorList>
            <person name="Akparov Z."/>
            <person name="Amiraslanov A."/>
            <person name="Hajiyeva S."/>
            <person name="Abbasov M."/>
            <person name="Kaur K."/>
            <person name="Hamwieh A."/>
            <person name="Solovyev V."/>
            <person name="Salamov A."/>
            <person name="Braich B."/>
            <person name="Kosarev P."/>
            <person name="Mahmoud A."/>
            <person name="Hajiyev E."/>
            <person name="Babayeva S."/>
            <person name="Izzatullayeva V."/>
            <person name="Mammadov A."/>
            <person name="Mammadov A."/>
            <person name="Sharifova S."/>
            <person name="Ojaghi J."/>
            <person name="Eynullazada K."/>
            <person name="Bayramov B."/>
            <person name="Abdulazimova A."/>
            <person name="Shahmuradov I."/>
        </authorList>
    </citation>
    <scope>NUCLEOTIDE SEQUENCE [LARGE SCALE GENOMIC DNA]</scope>
    <source>
        <strain evidence="3">cv. AG2017</strain>
        <tissue evidence="2">Leaf</tissue>
    </source>
</reference>
<protein>
    <submittedName>
        <fullName evidence="2">Uncharacterized protein</fullName>
    </submittedName>
</protein>
<organism evidence="2 3">
    <name type="scientific">Punica granatum</name>
    <name type="common">Pomegranate</name>
    <dbReference type="NCBI Taxonomy" id="22663"/>
    <lineage>
        <taxon>Eukaryota</taxon>
        <taxon>Viridiplantae</taxon>
        <taxon>Streptophyta</taxon>
        <taxon>Embryophyta</taxon>
        <taxon>Tracheophyta</taxon>
        <taxon>Spermatophyta</taxon>
        <taxon>Magnoliopsida</taxon>
        <taxon>eudicotyledons</taxon>
        <taxon>Gunneridae</taxon>
        <taxon>Pentapetalae</taxon>
        <taxon>rosids</taxon>
        <taxon>malvids</taxon>
        <taxon>Myrtales</taxon>
        <taxon>Lythraceae</taxon>
        <taxon>Punica</taxon>
    </lineage>
</organism>
<accession>A0A2I0HUS7</accession>
<dbReference type="AlphaFoldDB" id="A0A2I0HUS7"/>
<gene>
    <name evidence="2" type="ORF">CRG98_044145</name>
</gene>
<evidence type="ECO:0000313" key="2">
    <source>
        <dbReference type="EMBL" id="PKI35459.1"/>
    </source>
</evidence>
<name>A0A2I0HUS7_PUNGR</name>
<comment type="caution">
    <text evidence="2">The sequence shown here is derived from an EMBL/GenBank/DDBJ whole genome shotgun (WGS) entry which is preliminary data.</text>
</comment>
<evidence type="ECO:0000313" key="3">
    <source>
        <dbReference type="Proteomes" id="UP000233551"/>
    </source>
</evidence>
<dbReference type="EMBL" id="PGOL01005322">
    <property type="protein sequence ID" value="PKI35459.1"/>
    <property type="molecule type" value="Genomic_DNA"/>
</dbReference>